<dbReference type="Gene3D" id="3.40.1190.20">
    <property type="match status" value="1"/>
</dbReference>
<keyword evidence="5 11" id="KW-0479">Metal-binding</keyword>
<reference evidence="13 14" key="1">
    <citation type="submission" date="2006-05" db="EMBL/GenBank/DDBJ databases">
        <authorList>
            <person name="King G."/>
            <person name="Ferriera S."/>
            <person name="Johnson J."/>
            <person name="Kravitz S."/>
            <person name="Beeson K."/>
            <person name="Sutton G."/>
            <person name="Rogers Y.-H."/>
            <person name="Friedman R."/>
            <person name="Frazier M."/>
            <person name="Venter J.C."/>
        </authorList>
    </citation>
    <scope>NUCLEOTIDE SEQUENCE [LARGE SCALE GENOMIC DNA]</scope>
    <source>
        <strain evidence="14">ATCC 25650 / DSM 13394 / JCM 20685 / NBRC 16684 / NCIMB 2208 / IAM 12614 / B1</strain>
    </source>
</reference>
<evidence type="ECO:0000256" key="8">
    <source>
        <dbReference type="ARBA" id="ARBA00022840"/>
    </source>
</evidence>
<sequence>MSNREDRQRAFFHRRAVMSLSVAASTQALSADLVFSLLERVRQKAPRVHTITNAVAQSFTANVLLALGAIPSMTIAREEVAAFAGGADALLVNLGTLDEERRAAIPLAMEAAKKAGRPICVDPVFVNRSPVRCAYARELLGSKPDLVRLNSEELAALLPERADVDALIEAGTVFAVTGPEDRIESRGEDFLLRNGDPLMSRVTATGCAGGAVLAAFLSVENDRALAAACGLSVFNIAGEIAASRAAGPGSLVPELLDALYSLTDRDIEARLKTG</sequence>
<dbReference type="AlphaFoldDB" id="A0NPN4"/>
<dbReference type="GO" id="GO:0000287">
    <property type="term" value="F:magnesium ion binding"/>
    <property type="evidence" value="ECO:0007669"/>
    <property type="project" value="UniProtKB-UniRule"/>
</dbReference>
<dbReference type="GO" id="GO:0005524">
    <property type="term" value="F:ATP binding"/>
    <property type="evidence" value="ECO:0007669"/>
    <property type="project" value="UniProtKB-UniRule"/>
</dbReference>
<comment type="similarity">
    <text evidence="11">Belongs to the Thz kinase family.</text>
</comment>
<keyword evidence="4 11" id="KW-0808">Transferase</keyword>
<feature type="binding site" evidence="11">
    <location>
        <position position="148"/>
    </location>
    <ligand>
        <name>ATP</name>
        <dbReference type="ChEBI" id="CHEBI:30616"/>
    </ligand>
</feature>
<evidence type="ECO:0000256" key="11">
    <source>
        <dbReference type="HAMAP-Rule" id="MF_00228"/>
    </source>
</evidence>
<dbReference type="HAMAP" id="MF_00228">
    <property type="entry name" value="Thz_kinase"/>
    <property type="match status" value="1"/>
</dbReference>
<dbReference type="InterPro" id="IPR029056">
    <property type="entry name" value="Ribokinase-like"/>
</dbReference>
<dbReference type="GO" id="GO:0009229">
    <property type="term" value="P:thiamine diphosphate biosynthetic process"/>
    <property type="evidence" value="ECO:0007669"/>
    <property type="project" value="UniProtKB-UniRule"/>
</dbReference>
<keyword evidence="6 11" id="KW-0547">Nucleotide-binding</keyword>
<gene>
    <name evidence="11" type="primary">thiM</name>
    <name evidence="13" type="ORF">SIAM614_18769</name>
</gene>
<organism evidence="13 14">
    <name type="scientific">Roseibium aggregatum (strain ATCC 25650 / DSM 13394 / JCM 20685 / NBRC 16684 / NCIMB 2208 / IAM 12614 / B1)</name>
    <name type="common">Stappia aggregata</name>
    <dbReference type="NCBI Taxonomy" id="384765"/>
    <lineage>
        <taxon>Bacteria</taxon>
        <taxon>Pseudomonadati</taxon>
        <taxon>Pseudomonadota</taxon>
        <taxon>Alphaproteobacteria</taxon>
        <taxon>Hyphomicrobiales</taxon>
        <taxon>Stappiaceae</taxon>
        <taxon>Roseibium</taxon>
    </lineage>
</organism>
<protein>
    <recommendedName>
        <fullName evidence="11">Hydroxyethylthiazole kinase</fullName>
        <ecNumber evidence="11">2.7.1.50</ecNumber>
    </recommendedName>
    <alternativeName>
        <fullName evidence="11">4-methyl-5-beta-hydroxyethylthiazole kinase</fullName>
        <shortName evidence="11">TH kinase</shortName>
        <shortName evidence="11">Thz kinase</shortName>
    </alternativeName>
</protein>
<feature type="signal peptide" evidence="12">
    <location>
        <begin position="1"/>
        <end position="30"/>
    </location>
</feature>
<dbReference type="Proteomes" id="UP000004848">
    <property type="component" value="Unassembled WGS sequence"/>
</dbReference>
<dbReference type="Pfam" id="PF02110">
    <property type="entry name" value="HK"/>
    <property type="match status" value="1"/>
</dbReference>
<feature type="binding site" evidence="11">
    <location>
        <position position="177"/>
    </location>
    <ligand>
        <name>ATP</name>
        <dbReference type="ChEBI" id="CHEBI:30616"/>
    </ligand>
</feature>
<evidence type="ECO:0000256" key="1">
    <source>
        <dbReference type="ARBA" id="ARBA00001771"/>
    </source>
</evidence>
<evidence type="ECO:0000256" key="3">
    <source>
        <dbReference type="ARBA" id="ARBA00004868"/>
    </source>
</evidence>
<evidence type="ECO:0000256" key="4">
    <source>
        <dbReference type="ARBA" id="ARBA00022679"/>
    </source>
</evidence>
<keyword evidence="12" id="KW-0732">Signal</keyword>
<dbReference type="GO" id="GO:0004417">
    <property type="term" value="F:hydroxyethylthiazole kinase activity"/>
    <property type="evidence" value="ECO:0007669"/>
    <property type="project" value="UniProtKB-UniRule"/>
</dbReference>
<evidence type="ECO:0000256" key="10">
    <source>
        <dbReference type="ARBA" id="ARBA00022977"/>
    </source>
</evidence>
<dbReference type="GO" id="GO:0009228">
    <property type="term" value="P:thiamine biosynthetic process"/>
    <property type="evidence" value="ECO:0007669"/>
    <property type="project" value="UniProtKB-KW"/>
</dbReference>
<evidence type="ECO:0000256" key="7">
    <source>
        <dbReference type="ARBA" id="ARBA00022777"/>
    </source>
</evidence>
<evidence type="ECO:0000256" key="2">
    <source>
        <dbReference type="ARBA" id="ARBA00001946"/>
    </source>
</evidence>
<keyword evidence="7 11" id="KW-0418">Kinase</keyword>
<proteinExistence type="inferred from homology"/>
<comment type="pathway">
    <text evidence="3 11">Cofactor biosynthesis; thiamine diphosphate biosynthesis; 4-methyl-5-(2-phosphoethyl)-thiazole from 5-(2-hydroxyethyl)-4-methylthiazole: step 1/1.</text>
</comment>
<dbReference type="UniPathway" id="UPA00060">
    <property type="reaction ID" value="UER00139"/>
</dbReference>
<dbReference type="InterPro" id="IPR000417">
    <property type="entry name" value="Hyethyz_kinase"/>
</dbReference>
<name>A0NPN4_ROSAI</name>
<evidence type="ECO:0000313" key="13">
    <source>
        <dbReference type="EMBL" id="EAV45397.1"/>
    </source>
</evidence>
<feature type="binding site" evidence="11">
    <location>
        <position position="73"/>
    </location>
    <ligand>
        <name>substrate</name>
    </ligand>
</feature>
<comment type="caution">
    <text evidence="13">The sequence shown here is derived from an EMBL/GenBank/DDBJ whole genome shotgun (WGS) entry which is preliminary data.</text>
</comment>
<dbReference type="SUPFAM" id="SSF53613">
    <property type="entry name" value="Ribokinase-like"/>
    <property type="match status" value="1"/>
</dbReference>
<evidence type="ECO:0000256" key="9">
    <source>
        <dbReference type="ARBA" id="ARBA00022842"/>
    </source>
</evidence>
<feature type="chain" id="PRO_5002627762" description="Hydroxyethylthiazole kinase" evidence="12">
    <location>
        <begin position="31"/>
        <end position="274"/>
    </location>
</feature>
<keyword evidence="10 11" id="KW-0784">Thiamine biosynthesis</keyword>
<dbReference type="EMBL" id="AAUW01000003">
    <property type="protein sequence ID" value="EAV45397.1"/>
    <property type="molecule type" value="Genomic_DNA"/>
</dbReference>
<evidence type="ECO:0000313" key="14">
    <source>
        <dbReference type="Proteomes" id="UP000004848"/>
    </source>
</evidence>
<evidence type="ECO:0000256" key="5">
    <source>
        <dbReference type="ARBA" id="ARBA00022723"/>
    </source>
</evidence>
<feature type="binding site" evidence="11">
    <location>
        <position position="204"/>
    </location>
    <ligand>
        <name>substrate</name>
    </ligand>
</feature>
<evidence type="ECO:0000256" key="6">
    <source>
        <dbReference type="ARBA" id="ARBA00022741"/>
    </source>
</evidence>
<keyword evidence="8 11" id="KW-0067">ATP-binding</keyword>
<evidence type="ECO:0000256" key="12">
    <source>
        <dbReference type="SAM" id="SignalP"/>
    </source>
</evidence>
<comment type="function">
    <text evidence="11">Catalyzes the phosphorylation of the hydroxyl group of 4-methyl-5-beta-hydroxyethylthiazole (THZ).</text>
</comment>
<accession>A0NPN4</accession>
<dbReference type="EC" id="2.7.1.50" evidence="11"/>
<comment type="catalytic activity">
    <reaction evidence="1 11">
        <text>5-(2-hydroxyethyl)-4-methylthiazole + ATP = 4-methyl-5-(2-phosphooxyethyl)-thiazole + ADP + H(+)</text>
        <dbReference type="Rhea" id="RHEA:24212"/>
        <dbReference type="ChEBI" id="CHEBI:15378"/>
        <dbReference type="ChEBI" id="CHEBI:17957"/>
        <dbReference type="ChEBI" id="CHEBI:30616"/>
        <dbReference type="ChEBI" id="CHEBI:58296"/>
        <dbReference type="ChEBI" id="CHEBI:456216"/>
        <dbReference type="EC" id="2.7.1.50"/>
    </reaction>
</comment>
<comment type="cofactor">
    <cofactor evidence="2 11">
        <name>Mg(2+)</name>
        <dbReference type="ChEBI" id="CHEBI:18420"/>
    </cofactor>
</comment>
<dbReference type="CDD" id="cd01170">
    <property type="entry name" value="THZ_kinase"/>
    <property type="match status" value="1"/>
</dbReference>
<dbReference type="eggNOG" id="COG2145">
    <property type="taxonomic scope" value="Bacteria"/>
</dbReference>
<dbReference type="PIRSF" id="PIRSF000513">
    <property type="entry name" value="Thz_kinase"/>
    <property type="match status" value="1"/>
</dbReference>
<keyword evidence="9 11" id="KW-0460">Magnesium</keyword>
<dbReference type="PRINTS" id="PR01099">
    <property type="entry name" value="HYETHTZKNASE"/>
</dbReference>